<dbReference type="AlphaFoldDB" id="A0AAD5QSV4"/>
<evidence type="ECO:0000256" key="1">
    <source>
        <dbReference type="SAM" id="Phobius"/>
    </source>
</evidence>
<feature type="transmembrane region" description="Helical" evidence="1">
    <location>
        <begin position="12"/>
        <end position="32"/>
    </location>
</feature>
<accession>A0AAD5QSV4</accession>
<sequence length="103" mass="12094">MNGVFKRFKRSSTFFASSSTSLSIVAASLIFFKIREMKYKYIFQDPRNEKEFCIDGYDLLITIERLRYPLQYGGEQLCDDIVSPCRITFSDEYNNELMKAVFP</sequence>
<evidence type="ECO:0000313" key="2">
    <source>
        <dbReference type="EMBL" id="KAJ1357776.1"/>
    </source>
</evidence>
<protein>
    <submittedName>
        <fullName evidence="2">Uncharacterized protein</fullName>
    </submittedName>
</protein>
<dbReference type="EMBL" id="JAHQIW010003236">
    <property type="protein sequence ID" value="KAJ1357776.1"/>
    <property type="molecule type" value="Genomic_DNA"/>
</dbReference>
<comment type="caution">
    <text evidence="2">The sequence shown here is derived from an EMBL/GenBank/DDBJ whole genome shotgun (WGS) entry which is preliminary data.</text>
</comment>
<keyword evidence="1" id="KW-0472">Membrane</keyword>
<keyword evidence="1" id="KW-0812">Transmembrane</keyword>
<evidence type="ECO:0000313" key="3">
    <source>
        <dbReference type="Proteomes" id="UP001196413"/>
    </source>
</evidence>
<organism evidence="2 3">
    <name type="scientific">Parelaphostrongylus tenuis</name>
    <name type="common">Meningeal worm</name>
    <dbReference type="NCBI Taxonomy" id="148309"/>
    <lineage>
        <taxon>Eukaryota</taxon>
        <taxon>Metazoa</taxon>
        <taxon>Ecdysozoa</taxon>
        <taxon>Nematoda</taxon>
        <taxon>Chromadorea</taxon>
        <taxon>Rhabditida</taxon>
        <taxon>Rhabditina</taxon>
        <taxon>Rhabditomorpha</taxon>
        <taxon>Strongyloidea</taxon>
        <taxon>Metastrongylidae</taxon>
        <taxon>Parelaphostrongylus</taxon>
    </lineage>
</organism>
<reference evidence="2" key="1">
    <citation type="submission" date="2021-06" db="EMBL/GenBank/DDBJ databases">
        <title>Parelaphostrongylus tenuis whole genome reference sequence.</title>
        <authorList>
            <person name="Garwood T.J."/>
            <person name="Larsen P.A."/>
            <person name="Fountain-Jones N.M."/>
            <person name="Garbe J.R."/>
            <person name="Macchietto M.G."/>
            <person name="Kania S.A."/>
            <person name="Gerhold R.W."/>
            <person name="Richards J.E."/>
            <person name="Wolf T.M."/>
        </authorList>
    </citation>
    <scope>NUCLEOTIDE SEQUENCE</scope>
    <source>
        <strain evidence="2">MNPRO001-30</strain>
        <tissue evidence="2">Meninges</tissue>
    </source>
</reference>
<dbReference type="Proteomes" id="UP001196413">
    <property type="component" value="Unassembled WGS sequence"/>
</dbReference>
<keyword evidence="3" id="KW-1185">Reference proteome</keyword>
<name>A0AAD5QSV4_PARTN</name>
<proteinExistence type="predicted"/>
<gene>
    <name evidence="2" type="ORF">KIN20_015995</name>
</gene>
<keyword evidence="1" id="KW-1133">Transmembrane helix</keyword>